<name>A0A2J7TEP0_METSI</name>
<dbReference type="Gene3D" id="1.10.287.110">
    <property type="entry name" value="DnaJ domain"/>
    <property type="match status" value="1"/>
</dbReference>
<dbReference type="GO" id="GO:0016020">
    <property type="term" value="C:membrane"/>
    <property type="evidence" value="ECO:0007669"/>
    <property type="project" value="UniProtKB-SubCell"/>
</dbReference>
<dbReference type="EMBL" id="PDZR01000018">
    <property type="protein sequence ID" value="PNG25221.1"/>
    <property type="molecule type" value="Genomic_DNA"/>
</dbReference>
<feature type="domain" description="J" evidence="7">
    <location>
        <begin position="190"/>
        <end position="243"/>
    </location>
</feature>
<comment type="similarity">
    <text evidence="5">Belongs to the TIM14 family.</text>
</comment>
<dbReference type="SUPFAM" id="SSF46565">
    <property type="entry name" value="Chaperone J-domain"/>
    <property type="match status" value="1"/>
</dbReference>
<dbReference type="CDD" id="cd06257">
    <property type="entry name" value="DnaJ"/>
    <property type="match status" value="1"/>
</dbReference>
<evidence type="ECO:0000256" key="3">
    <source>
        <dbReference type="ARBA" id="ARBA00022989"/>
    </source>
</evidence>
<dbReference type="RefSeq" id="WP_102844490.1">
    <property type="nucleotide sequence ID" value="NZ_PDZR01000018.1"/>
</dbReference>
<dbReference type="InterPro" id="IPR001623">
    <property type="entry name" value="DnaJ_domain"/>
</dbReference>
<keyword evidence="4 6" id="KW-0472">Membrane</keyword>
<protein>
    <submittedName>
        <fullName evidence="8">Molecular chaperone DnaJ</fullName>
    </submittedName>
</protein>
<evidence type="ECO:0000256" key="2">
    <source>
        <dbReference type="ARBA" id="ARBA00022692"/>
    </source>
</evidence>
<comment type="subcellular location">
    <subcellularLocation>
        <location evidence="1">Membrane</location>
        <topology evidence="1">Single-pass membrane protein</topology>
    </subcellularLocation>
</comment>
<feature type="transmembrane region" description="Helical" evidence="6">
    <location>
        <begin position="40"/>
        <end position="68"/>
    </location>
</feature>
<dbReference type="Pfam" id="PF00226">
    <property type="entry name" value="DnaJ"/>
    <property type="match status" value="1"/>
</dbReference>
<keyword evidence="2 6" id="KW-0812">Transmembrane</keyword>
<dbReference type="InterPro" id="IPR036869">
    <property type="entry name" value="J_dom_sf"/>
</dbReference>
<sequence length="243" mass="26192">MIYLIFAFLMLWLSLAGLRAFANANPATLARVISRGGGIALLVFAAFLMARGAVSIALGFGGLGLWLLKGGRGSLLSLFGWPSAARQSGASARVSCVRSAMIEMQLDHATGKMRGVILAGADEGRQLDSLTRPQCEVLYELCRRDDPEGARLLEAYLDRRFAGWSHAGQAQGDSRSGESGRRAGAMTQDEAYEVLGLAKGASREEVVRSHRSLMKKLHPDHGGTTDLAARVNEAKEVLMRRHP</sequence>
<evidence type="ECO:0000256" key="4">
    <source>
        <dbReference type="ARBA" id="ARBA00023136"/>
    </source>
</evidence>
<dbReference type="AlphaFoldDB" id="A0A2J7TEP0"/>
<dbReference type="PROSITE" id="PS50076">
    <property type="entry name" value="DNAJ_2"/>
    <property type="match status" value="1"/>
</dbReference>
<dbReference type="PANTHER" id="PTHR12763:SF28">
    <property type="entry name" value="GEO10507P1-RELATED"/>
    <property type="match status" value="1"/>
</dbReference>
<dbReference type="PANTHER" id="PTHR12763">
    <property type="match status" value="1"/>
</dbReference>
<evidence type="ECO:0000259" key="7">
    <source>
        <dbReference type="PROSITE" id="PS50076"/>
    </source>
</evidence>
<gene>
    <name evidence="8" type="ORF">CR492_14710</name>
</gene>
<evidence type="ECO:0000313" key="8">
    <source>
        <dbReference type="EMBL" id="PNG25221.1"/>
    </source>
</evidence>
<evidence type="ECO:0000256" key="6">
    <source>
        <dbReference type="SAM" id="Phobius"/>
    </source>
</evidence>
<evidence type="ECO:0000313" key="9">
    <source>
        <dbReference type="Proteomes" id="UP000236286"/>
    </source>
</evidence>
<dbReference type="Proteomes" id="UP000236286">
    <property type="component" value="Unassembled WGS sequence"/>
</dbReference>
<evidence type="ECO:0000256" key="1">
    <source>
        <dbReference type="ARBA" id="ARBA00004167"/>
    </source>
</evidence>
<dbReference type="SMART" id="SM00271">
    <property type="entry name" value="DnaJ"/>
    <property type="match status" value="1"/>
</dbReference>
<organism evidence="8 9">
    <name type="scientific">Methylocella silvestris</name>
    <dbReference type="NCBI Taxonomy" id="199596"/>
    <lineage>
        <taxon>Bacteria</taxon>
        <taxon>Pseudomonadati</taxon>
        <taxon>Pseudomonadota</taxon>
        <taxon>Alphaproteobacteria</taxon>
        <taxon>Hyphomicrobiales</taxon>
        <taxon>Beijerinckiaceae</taxon>
        <taxon>Methylocella</taxon>
    </lineage>
</organism>
<keyword evidence="3 6" id="KW-1133">Transmembrane helix</keyword>
<reference evidence="8 9" key="1">
    <citation type="submission" date="2017-10" db="EMBL/GenBank/DDBJ databases">
        <title>Genome announcement of Methylocella silvestris TVC from permafrost.</title>
        <authorList>
            <person name="Wang J."/>
            <person name="Geng K."/>
            <person name="Ul-Haque F."/>
            <person name="Crombie A.T."/>
            <person name="Street L.E."/>
            <person name="Wookey P.A."/>
            <person name="Murrell J.C."/>
            <person name="Pratscher J."/>
        </authorList>
    </citation>
    <scope>NUCLEOTIDE SEQUENCE [LARGE SCALE GENOMIC DNA]</scope>
    <source>
        <strain evidence="8 9">TVC</strain>
    </source>
</reference>
<evidence type="ECO:0000256" key="5">
    <source>
        <dbReference type="ARBA" id="ARBA00038105"/>
    </source>
</evidence>
<accession>A0A2J7TEP0</accession>
<proteinExistence type="inferred from homology"/>
<comment type="caution">
    <text evidence="8">The sequence shown here is derived from an EMBL/GenBank/DDBJ whole genome shotgun (WGS) entry which is preliminary data.</text>
</comment>
<dbReference type="OrthoDB" id="9811070at2"/>